<proteinExistence type="predicted"/>
<dbReference type="Proteomes" id="UP001596442">
    <property type="component" value="Unassembled WGS sequence"/>
</dbReference>
<dbReference type="Gene3D" id="3.40.30.160">
    <property type="entry name" value="Collagenase ColT, N-terminal domain"/>
    <property type="match status" value="1"/>
</dbReference>
<comment type="caution">
    <text evidence="1">The sequence shown here is derived from an EMBL/GenBank/DDBJ whole genome shotgun (WGS) entry which is preliminary data.</text>
</comment>
<keyword evidence="2" id="KW-1185">Reference proteome</keyword>
<name>A0ABD5SE63_9EURY</name>
<accession>A0ABD5SE63</accession>
<feature type="non-terminal residue" evidence="1">
    <location>
        <position position="95"/>
    </location>
</feature>
<dbReference type="AlphaFoldDB" id="A0ABD5SE63"/>
<dbReference type="RefSeq" id="WP_379784271.1">
    <property type="nucleotide sequence ID" value="NZ_JBHSWW010000672.1"/>
</dbReference>
<sequence>MFSSLPIKRACLSFTSACSLLTLLGCAPTTAQKPVAFTPPGHWLPAPAPENSVLVNYHRCNAAWAIRHQSLTDQQVQQACDMMAENEIKFHALFP</sequence>
<protein>
    <submittedName>
        <fullName evidence="1">Uncharacterized protein</fullName>
    </submittedName>
</protein>
<dbReference type="EMBL" id="JBHSWW010000672">
    <property type="protein sequence ID" value="MFC6755280.1"/>
    <property type="molecule type" value="Genomic_DNA"/>
</dbReference>
<reference evidence="1 2" key="1">
    <citation type="journal article" date="2019" name="Int. J. Syst. Evol. Microbiol.">
        <title>The Global Catalogue of Microorganisms (GCM) 10K type strain sequencing project: providing services to taxonomists for standard genome sequencing and annotation.</title>
        <authorList>
            <consortium name="The Broad Institute Genomics Platform"/>
            <consortium name="The Broad Institute Genome Sequencing Center for Infectious Disease"/>
            <person name="Wu L."/>
            <person name="Ma J."/>
        </authorList>
    </citation>
    <scope>NUCLEOTIDE SEQUENCE [LARGE SCALE GENOMIC DNA]</scope>
    <source>
        <strain evidence="1 2">CGMCC 1.3239</strain>
    </source>
</reference>
<evidence type="ECO:0000313" key="2">
    <source>
        <dbReference type="Proteomes" id="UP001596442"/>
    </source>
</evidence>
<evidence type="ECO:0000313" key="1">
    <source>
        <dbReference type="EMBL" id="MFC6755280.1"/>
    </source>
</evidence>
<organism evidence="1 2">
    <name type="scientific">Halorubrum tibetense</name>
    <dbReference type="NCBI Taxonomy" id="175631"/>
    <lineage>
        <taxon>Archaea</taxon>
        <taxon>Methanobacteriati</taxon>
        <taxon>Methanobacteriota</taxon>
        <taxon>Stenosarchaea group</taxon>
        <taxon>Halobacteria</taxon>
        <taxon>Halobacteriales</taxon>
        <taxon>Haloferacaceae</taxon>
        <taxon>Halorubrum</taxon>
    </lineage>
</organism>
<gene>
    <name evidence="1" type="ORF">ACFQEU_17670</name>
</gene>